<dbReference type="EMBL" id="JANEYF010003448">
    <property type="protein sequence ID" value="KAJ8936208.1"/>
    <property type="molecule type" value="Genomic_DNA"/>
</dbReference>
<dbReference type="GO" id="GO:0016787">
    <property type="term" value="F:hydrolase activity"/>
    <property type="evidence" value="ECO:0007669"/>
    <property type="project" value="UniProtKB-KW"/>
</dbReference>
<evidence type="ECO:0000256" key="3">
    <source>
        <dbReference type="ARBA" id="ARBA00006958"/>
    </source>
</evidence>
<dbReference type="Pfam" id="PF13359">
    <property type="entry name" value="DDE_Tnp_4"/>
    <property type="match status" value="1"/>
</dbReference>
<dbReference type="Proteomes" id="UP001162156">
    <property type="component" value="Unassembled WGS sequence"/>
</dbReference>
<keyword evidence="4" id="KW-0540">Nuclease</keyword>
<evidence type="ECO:0000256" key="6">
    <source>
        <dbReference type="ARBA" id="ARBA00022801"/>
    </source>
</evidence>
<evidence type="ECO:0000256" key="1">
    <source>
        <dbReference type="ARBA" id="ARBA00001968"/>
    </source>
</evidence>
<comment type="cofactor">
    <cofactor evidence="1">
        <name>a divalent metal cation</name>
        <dbReference type="ChEBI" id="CHEBI:60240"/>
    </cofactor>
</comment>
<dbReference type="GO" id="GO:0046872">
    <property type="term" value="F:metal ion binding"/>
    <property type="evidence" value="ECO:0007669"/>
    <property type="project" value="UniProtKB-KW"/>
</dbReference>
<organism evidence="9 10">
    <name type="scientific">Rhamnusium bicolor</name>
    <dbReference type="NCBI Taxonomy" id="1586634"/>
    <lineage>
        <taxon>Eukaryota</taxon>
        <taxon>Metazoa</taxon>
        <taxon>Ecdysozoa</taxon>
        <taxon>Arthropoda</taxon>
        <taxon>Hexapoda</taxon>
        <taxon>Insecta</taxon>
        <taxon>Pterygota</taxon>
        <taxon>Neoptera</taxon>
        <taxon>Endopterygota</taxon>
        <taxon>Coleoptera</taxon>
        <taxon>Polyphaga</taxon>
        <taxon>Cucujiformia</taxon>
        <taxon>Chrysomeloidea</taxon>
        <taxon>Cerambycidae</taxon>
        <taxon>Lepturinae</taxon>
        <taxon>Rhagiini</taxon>
        <taxon>Rhamnusium</taxon>
    </lineage>
</organism>
<accession>A0AAV8XBA8</accession>
<dbReference type="AlphaFoldDB" id="A0AAV8XBA8"/>
<evidence type="ECO:0000313" key="10">
    <source>
        <dbReference type="Proteomes" id="UP001162156"/>
    </source>
</evidence>
<evidence type="ECO:0000256" key="7">
    <source>
        <dbReference type="ARBA" id="ARBA00023242"/>
    </source>
</evidence>
<feature type="domain" description="DDE Tnp4" evidence="8">
    <location>
        <begin position="30"/>
        <end position="196"/>
    </location>
</feature>
<comment type="subcellular location">
    <subcellularLocation>
        <location evidence="2">Nucleus</location>
    </subcellularLocation>
</comment>
<dbReference type="InterPro" id="IPR045249">
    <property type="entry name" value="HARBI1-like"/>
</dbReference>
<dbReference type="GO" id="GO:0005634">
    <property type="term" value="C:nucleus"/>
    <property type="evidence" value="ECO:0007669"/>
    <property type="project" value="UniProtKB-SubCell"/>
</dbReference>
<comment type="caution">
    <text evidence="9">The sequence shown here is derived from an EMBL/GenBank/DDBJ whole genome shotgun (WGS) entry which is preliminary data.</text>
</comment>
<keyword evidence="6" id="KW-0378">Hydrolase</keyword>
<name>A0AAV8XBA8_9CUCU</name>
<protein>
    <recommendedName>
        <fullName evidence="8">DDE Tnp4 domain-containing protein</fullName>
    </recommendedName>
</protein>
<dbReference type="GO" id="GO:0004518">
    <property type="term" value="F:nuclease activity"/>
    <property type="evidence" value="ECO:0007669"/>
    <property type="project" value="UniProtKB-KW"/>
</dbReference>
<gene>
    <name evidence="9" type="ORF">NQ314_012457</name>
</gene>
<proteinExistence type="inferred from homology"/>
<dbReference type="PANTHER" id="PTHR22930">
    <property type="match status" value="1"/>
</dbReference>
<evidence type="ECO:0000256" key="4">
    <source>
        <dbReference type="ARBA" id="ARBA00022722"/>
    </source>
</evidence>
<evidence type="ECO:0000313" key="9">
    <source>
        <dbReference type="EMBL" id="KAJ8936208.1"/>
    </source>
</evidence>
<keyword evidence="7" id="KW-0539">Nucleus</keyword>
<keyword evidence="5" id="KW-0479">Metal-binding</keyword>
<sequence length="230" mass="26676">MKPPSSKERWLEIATNFYKRTNFPNCVGAVDGKYLRLICPTHRGSNYFNYKTYHSIVLLAVVDSDYCFIAIDVGAYGKESDSSIFNNWAFGRKLAKNKICLPNPKALPNTDAPLLPFVLLGDNEAFTLNTHFLRPYPRNNMNDQHRIFNYRLSRARRLVECTFGILSNKWRIFHTSMTISPDFAMLVTKAACVLHNFVRARDGYKFEDSLAHYFKNNPFRCSQHRSTNKR</sequence>
<reference evidence="9" key="1">
    <citation type="journal article" date="2023" name="Insect Mol. Biol.">
        <title>Genome sequencing provides insights into the evolution of gene families encoding plant cell wall-degrading enzymes in longhorned beetles.</title>
        <authorList>
            <person name="Shin N.R."/>
            <person name="Okamura Y."/>
            <person name="Kirsch R."/>
            <person name="Pauchet Y."/>
        </authorList>
    </citation>
    <scope>NUCLEOTIDE SEQUENCE</scope>
    <source>
        <strain evidence="9">RBIC_L_NR</strain>
    </source>
</reference>
<dbReference type="InterPro" id="IPR027806">
    <property type="entry name" value="HARBI1_dom"/>
</dbReference>
<evidence type="ECO:0000256" key="2">
    <source>
        <dbReference type="ARBA" id="ARBA00004123"/>
    </source>
</evidence>
<dbReference type="PANTHER" id="PTHR22930:SF269">
    <property type="entry name" value="NUCLEASE HARBI1-LIKE PROTEIN"/>
    <property type="match status" value="1"/>
</dbReference>
<evidence type="ECO:0000259" key="8">
    <source>
        <dbReference type="Pfam" id="PF13359"/>
    </source>
</evidence>
<evidence type="ECO:0000256" key="5">
    <source>
        <dbReference type="ARBA" id="ARBA00022723"/>
    </source>
</evidence>
<comment type="similarity">
    <text evidence="3">Belongs to the HARBI1 family.</text>
</comment>
<keyword evidence="10" id="KW-1185">Reference proteome</keyword>